<dbReference type="PANTHER" id="PTHR38120:SF1">
    <property type="entry name" value="M PROTEIN, SEROTYPE 2.1"/>
    <property type="match status" value="1"/>
</dbReference>
<evidence type="ECO:0000256" key="1">
    <source>
        <dbReference type="SAM" id="Coils"/>
    </source>
</evidence>
<feature type="compositionally biased region" description="Basic and acidic residues" evidence="2">
    <location>
        <begin position="72"/>
        <end position="81"/>
    </location>
</feature>
<feature type="compositionally biased region" description="Basic and acidic residues" evidence="2">
    <location>
        <begin position="160"/>
        <end position="181"/>
    </location>
</feature>
<feature type="compositionally biased region" description="Gly residues" evidence="2">
    <location>
        <begin position="468"/>
        <end position="477"/>
    </location>
</feature>
<feature type="region of interest" description="Disordered" evidence="2">
    <location>
        <begin position="160"/>
        <end position="244"/>
    </location>
</feature>
<evidence type="ECO:0000313" key="3">
    <source>
        <dbReference type="EMBL" id="KAK5705565.1"/>
    </source>
</evidence>
<keyword evidence="1" id="KW-0175">Coiled coil</keyword>
<proteinExistence type="predicted"/>
<dbReference type="PANTHER" id="PTHR38120">
    <property type="entry name" value="EXPRESSED PROTEIN"/>
    <property type="match status" value="1"/>
</dbReference>
<evidence type="ECO:0000313" key="4">
    <source>
        <dbReference type="Proteomes" id="UP001310594"/>
    </source>
</evidence>
<comment type="caution">
    <text evidence="3">The sequence shown here is derived from an EMBL/GenBank/DDBJ whole genome shotgun (WGS) entry which is preliminary data.</text>
</comment>
<dbReference type="Proteomes" id="UP001310594">
    <property type="component" value="Unassembled WGS sequence"/>
</dbReference>
<evidence type="ECO:0000256" key="2">
    <source>
        <dbReference type="SAM" id="MobiDB-lite"/>
    </source>
</evidence>
<feature type="compositionally biased region" description="Low complexity" evidence="2">
    <location>
        <begin position="17"/>
        <end position="54"/>
    </location>
</feature>
<protein>
    <submittedName>
        <fullName evidence="3">Uncharacterized protein</fullName>
    </submittedName>
</protein>
<sequence length="749" mass="79267">MSATPKKPGNGLPPRRPSTNPTPTASTPPISRSPSRMAPAASTATGTATPVTRTRSVRKAATRKPQDAAGDEDAKAETQSRLDELAERLQQAEDALQESRKVAGALQMKLDDALKEQGVLEETAHENAERVEELESERKEALRKKREFEGIYEAERVAAMKEREEASRREEEFMARLRGREEGEDGGGGGARGSGHLGRPMSISRNSSFNRNSSTASPTPDNGGAGFAPPSSLQRSDSRSNSKLVNQKDKIIQELRIELAEAQIKLVEVENAGIQQLQADLMATKLQNARLMEENESFQLLLSEKTLNGELADLLRPSSVAGSRPPSRHPAASTSLADELGCETDSVDGFGGDEGARGVRLQAEVNSMREQNKALTLYINNIISRLLQHDAFEAILDKTPDLMAGPGAASMRAQQTTPVVEKALPPPPPTLEKDVEGEEAKVQGQGEVEGEFMAPPPQGFLQRAKSVMGGGRAGRGGRPLSYAVSSADQEKLQQQLRNSGTEDVAKTGGNLTENPQTAPRIPLNRSNSSRGSSHHRRANSEFPTVGAVGAFGSMLRHPSPASGQGHGHGHGTLSPGLASPPGMGVGRNAGFFAQPQPLQGGRVVSGTHVPRISESGEGKENNAPTGPGSVLQDGFRQRDSKLQSHRSSVISNPGGLDPAEYTSLDADGPASPPRSTTSSGERDRDVRSGGAVMMGSKPRPLRLVQEAQGQDEVARKQANRGSWFGWMGKGGPPPAGGGRGVSGEGGGAS</sequence>
<feature type="region of interest" description="Disordered" evidence="2">
    <location>
        <begin position="1"/>
        <end position="81"/>
    </location>
</feature>
<feature type="compositionally biased region" description="Polar residues" evidence="2">
    <location>
        <begin position="483"/>
        <end position="501"/>
    </location>
</feature>
<feature type="coiled-coil region" evidence="1">
    <location>
        <begin position="245"/>
        <end position="294"/>
    </location>
</feature>
<feature type="compositionally biased region" description="Low complexity" evidence="2">
    <location>
        <begin position="197"/>
        <end position="214"/>
    </location>
</feature>
<dbReference type="AlphaFoldDB" id="A0AAN8A5L6"/>
<feature type="region of interest" description="Disordered" evidence="2">
    <location>
        <begin position="415"/>
        <end position="436"/>
    </location>
</feature>
<gene>
    <name evidence="3" type="ORF">LTR97_002684</name>
</gene>
<organism evidence="3 4">
    <name type="scientific">Elasticomyces elasticus</name>
    <dbReference type="NCBI Taxonomy" id="574655"/>
    <lineage>
        <taxon>Eukaryota</taxon>
        <taxon>Fungi</taxon>
        <taxon>Dikarya</taxon>
        <taxon>Ascomycota</taxon>
        <taxon>Pezizomycotina</taxon>
        <taxon>Dothideomycetes</taxon>
        <taxon>Dothideomycetidae</taxon>
        <taxon>Mycosphaerellales</taxon>
        <taxon>Teratosphaeriaceae</taxon>
        <taxon>Elasticomyces</taxon>
    </lineage>
</organism>
<feature type="region of interest" description="Disordered" evidence="2">
    <location>
        <begin position="317"/>
        <end position="339"/>
    </location>
</feature>
<accession>A0AAN8A5L6</accession>
<feature type="compositionally biased region" description="Gly residues" evidence="2">
    <location>
        <begin position="736"/>
        <end position="749"/>
    </location>
</feature>
<dbReference type="EMBL" id="JAVRQU010000003">
    <property type="protein sequence ID" value="KAK5705565.1"/>
    <property type="molecule type" value="Genomic_DNA"/>
</dbReference>
<name>A0AAN8A5L6_9PEZI</name>
<reference evidence="3" key="1">
    <citation type="submission" date="2023-08" db="EMBL/GenBank/DDBJ databases">
        <title>Black Yeasts Isolated from many extreme environments.</title>
        <authorList>
            <person name="Coleine C."/>
            <person name="Stajich J.E."/>
            <person name="Selbmann L."/>
        </authorList>
    </citation>
    <scope>NUCLEOTIDE SEQUENCE</scope>
    <source>
        <strain evidence="3">CCFEE 5810</strain>
    </source>
</reference>
<feature type="region of interest" description="Disordered" evidence="2">
    <location>
        <begin position="467"/>
        <end position="749"/>
    </location>
</feature>
<feature type="region of interest" description="Disordered" evidence="2">
    <location>
        <begin position="122"/>
        <end position="142"/>
    </location>
</feature>
<feature type="compositionally biased region" description="Gly residues" evidence="2">
    <location>
        <begin position="186"/>
        <end position="196"/>
    </location>
</feature>